<dbReference type="Proteomes" id="UP000075544">
    <property type="component" value="Unassembled WGS sequence"/>
</dbReference>
<comment type="caution">
    <text evidence="5">The sequence shown here is derived from an EMBL/GenBank/DDBJ whole genome shotgun (WGS) entry which is preliminary data.</text>
</comment>
<dbReference type="Gene3D" id="2.70.40.10">
    <property type="match status" value="1"/>
</dbReference>
<reference evidence="5 6" key="1">
    <citation type="journal article" date="2016" name="Sci. Rep.">
        <title>Genomic and phenotypic characterization of the species Acinetobacter venetianus.</title>
        <authorList>
            <person name="Fondi M."/>
            <person name="Maida I."/>
            <person name="Perrin E."/>
            <person name="Orlandini V."/>
            <person name="La Torre L."/>
            <person name="Bosi E."/>
            <person name="Negroni A."/>
            <person name="Zanaroli G."/>
            <person name="Fava F."/>
            <person name="Decorosi F."/>
            <person name="Giovannetti L."/>
            <person name="Viti C."/>
            <person name="Vaneechoutte M."/>
            <person name="Dijkshoorn L."/>
            <person name="Fani R."/>
        </authorList>
    </citation>
    <scope>NUCLEOTIDE SEQUENCE [LARGE SCALE GENOMIC DNA]</scope>
    <source>
        <strain evidence="5 6">LUH13518</strain>
    </source>
</reference>
<keyword evidence="3" id="KW-0175">Coiled coil</keyword>
<dbReference type="AlphaFoldDB" id="A0A150HWU3"/>
<dbReference type="PATRIC" id="fig|52133.19.peg.1159"/>
<dbReference type="EMBL" id="JRHX01000034">
    <property type="protein sequence ID" value="KXZ71560.1"/>
    <property type="molecule type" value="Genomic_DNA"/>
</dbReference>
<accession>A0A150HWU3</accession>
<name>A0A150HWU3_9GAMM</name>
<dbReference type="CDD" id="cd07557">
    <property type="entry name" value="trimeric_dUTPase"/>
    <property type="match status" value="1"/>
</dbReference>
<organism evidence="5 6">
    <name type="scientific">Acinetobacter venetianus</name>
    <dbReference type="NCBI Taxonomy" id="52133"/>
    <lineage>
        <taxon>Bacteria</taxon>
        <taxon>Pseudomonadati</taxon>
        <taxon>Pseudomonadota</taxon>
        <taxon>Gammaproteobacteria</taxon>
        <taxon>Moraxellales</taxon>
        <taxon>Moraxellaceae</taxon>
        <taxon>Acinetobacter</taxon>
    </lineage>
</organism>
<dbReference type="RefSeq" id="WP_061524325.1">
    <property type="nucleotide sequence ID" value="NZ_JRHX01000034.1"/>
</dbReference>
<dbReference type="PANTHER" id="PTHR42680:SF3">
    <property type="entry name" value="DCTP DEAMINASE"/>
    <property type="match status" value="1"/>
</dbReference>
<evidence type="ECO:0000313" key="5">
    <source>
        <dbReference type="EMBL" id="KXZ71560.1"/>
    </source>
</evidence>
<keyword evidence="4" id="KW-0472">Membrane</keyword>
<gene>
    <name evidence="5" type="primary">dcd_1</name>
    <name evidence="5" type="ORF">AVENLUH13518_01136</name>
</gene>
<evidence type="ECO:0000256" key="4">
    <source>
        <dbReference type="SAM" id="Phobius"/>
    </source>
</evidence>
<evidence type="ECO:0000313" key="6">
    <source>
        <dbReference type="Proteomes" id="UP000075544"/>
    </source>
</evidence>
<dbReference type="GO" id="GO:0006229">
    <property type="term" value="P:dUTP biosynthetic process"/>
    <property type="evidence" value="ECO:0007669"/>
    <property type="project" value="InterPro"/>
</dbReference>
<keyword evidence="1 5" id="KW-0378">Hydrolase</keyword>
<feature type="transmembrane region" description="Helical" evidence="4">
    <location>
        <begin position="219"/>
        <end position="240"/>
    </location>
</feature>
<proteinExistence type="predicted"/>
<evidence type="ECO:0000256" key="3">
    <source>
        <dbReference type="SAM" id="Coils"/>
    </source>
</evidence>
<evidence type="ECO:0000256" key="2">
    <source>
        <dbReference type="ARBA" id="ARBA00023080"/>
    </source>
</evidence>
<dbReference type="InterPro" id="IPR033704">
    <property type="entry name" value="dUTPase_trimeric"/>
</dbReference>
<feature type="coiled-coil region" evidence="3">
    <location>
        <begin position="191"/>
        <end position="218"/>
    </location>
</feature>
<dbReference type="EC" id="3.5.4.13" evidence="5"/>
<dbReference type="InterPro" id="IPR011962">
    <property type="entry name" value="dCTP_deaminase"/>
</dbReference>
<sequence>MFWNGKKLESKISELIELDNSADIKTVKVDCASIELTVGSEVYITPSSENDPKVKRILTEKKSQFIIPKGQFALLITEEIVKVPNNALAFISFKAKYKYKGLINVSGFHVDPGWYGKLTFSIYNAGPSDIALEKGDPFALIWYADLDNEFVKEGHLFDPDYVKSYASPVTKMGSNRVSDMTGDIFSPFKLKKELDDLKEKYNKEILSIKEEMHKSEGRLMIRHILLLLGIGGLLIAMTRLDKIIPLLKGLIG</sequence>
<dbReference type="SUPFAM" id="SSF51283">
    <property type="entry name" value="dUTPase-like"/>
    <property type="match status" value="1"/>
</dbReference>
<dbReference type="InterPro" id="IPR036157">
    <property type="entry name" value="dUTPase-like_sf"/>
</dbReference>
<dbReference type="GO" id="GO:0008829">
    <property type="term" value="F:dCTP deaminase activity"/>
    <property type="evidence" value="ECO:0007669"/>
    <property type="project" value="UniProtKB-EC"/>
</dbReference>
<keyword evidence="2" id="KW-0546">Nucleotide metabolism</keyword>
<dbReference type="PANTHER" id="PTHR42680">
    <property type="entry name" value="DCTP DEAMINASE"/>
    <property type="match status" value="1"/>
</dbReference>
<keyword evidence="4" id="KW-0812">Transmembrane</keyword>
<keyword evidence="4" id="KW-1133">Transmembrane helix</keyword>
<evidence type="ECO:0000256" key="1">
    <source>
        <dbReference type="ARBA" id="ARBA00022801"/>
    </source>
</evidence>
<protein>
    <submittedName>
        <fullName evidence="5">Deoxycytidine triphosphate deaminase</fullName>
        <ecNumber evidence="5">3.5.4.13</ecNumber>
    </submittedName>
</protein>
<dbReference type="Pfam" id="PF22769">
    <property type="entry name" value="DCD"/>
    <property type="match status" value="1"/>
</dbReference>